<comment type="caution">
    <text evidence="2">The sequence shown here is derived from an EMBL/GenBank/DDBJ whole genome shotgun (WGS) entry which is preliminary data.</text>
</comment>
<feature type="transmembrane region" description="Helical" evidence="1">
    <location>
        <begin position="20"/>
        <end position="38"/>
    </location>
</feature>
<gene>
    <name evidence="2" type="ORF">CLV70_101588</name>
</gene>
<dbReference type="AlphaFoldDB" id="A0A2T0SJ35"/>
<keyword evidence="1" id="KW-0472">Membrane</keyword>
<keyword evidence="1" id="KW-0812">Transmembrane</keyword>
<dbReference type="Proteomes" id="UP000239209">
    <property type="component" value="Unassembled WGS sequence"/>
</dbReference>
<proteinExistence type="predicted"/>
<sequence>MVVPPVLGLLRDATGSFAASWGMLIALTGLAVAGSGVAQGRRHR</sequence>
<accession>A0A2T0SJ35</accession>
<evidence type="ECO:0000256" key="1">
    <source>
        <dbReference type="SAM" id="Phobius"/>
    </source>
</evidence>
<protein>
    <submittedName>
        <fullName evidence="2">Uncharacterized protein</fullName>
    </submittedName>
</protein>
<organism evidence="2 3">
    <name type="scientific">Pseudosporangium ferrugineum</name>
    <dbReference type="NCBI Taxonomy" id="439699"/>
    <lineage>
        <taxon>Bacteria</taxon>
        <taxon>Bacillati</taxon>
        <taxon>Actinomycetota</taxon>
        <taxon>Actinomycetes</taxon>
        <taxon>Micromonosporales</taxon>
        <taxon>Micromonosporaceae</taxon>
        <taxon>Pseudosporangium</taxon>
    </lineage>
</organism>
<evidence type="ECO:0000313" key="3">
    <source>
        <dbReference type="Proteomes" id="UP000239209"/>
    </source>
</evidence>
<keyword evidence="3" id="KW-1185">Reference proteome</keyword>
<keyword evidence="1" id="KW-1133">Transmembrane helix</keyword>
<name>A0A2T0SJ35_9ACTN</name>
<reference evidence="2 3" key="1">
    <citation type="submission" date="2018-03" db="EMBL/GenBank/DDBJ databases">
        <title>Genomic Encyclopedia of Archaeal and Bacterial Type Strains, Phase II (KMG-II): from individual species to whole genera.</title>
        <authorList>
            <person name="Goeker M."/>
        </authorList>
    </citation>
    <scope>NUCLEOTIDE SEQUENCE [LARGE SCALE GENOMIC DNA]</scope>
    <source>
        <strain evidence="2 3">DSM 45348</strain>
    </source>
</reference>
<dbReference type="EMBL" id="PVZG01000001">
    <property type="protein sequence ID" value="PRY33426.1"/>
    <property type="molecule type" value="Genomic_DNA"/>
</dbReference>
<evidence type="ECO:0000313" key="2">
    <source>
        <dbReference type="EMBL" id="PRY33426.1"/>
    </source>
</evidence>